<dbReference type="InterPro" id="IPR011990">
    <property type="entry name" value="TPR-like_helical_dom_sf"/>
</dbReference>
<evidence type="ECO:0000256" key="1">
    <source>
        <dbReference type="SAM" id="MobiDB-lite"/>
    </source>
</evidence>
<dbReference type="Gene3D" id="1.25.40.10">
    <property type="entry name" value="Tetratricopeptide repeat domain"/>
    <property type="match status" value="2"/>
</dbReference>
<dbReference type="AlphaFoldDB" id="A0A8J6YNK1"/>
<accession>A0A8J6YNK1</accession>
<feature type="compositionally biased region" description="Basic and acidic residues" evidence="1">
    <location>
        <begin position="45"/>
        <end position="58"/>
    </location>
</feature>
<gene>
    <name evidence="3" type="ORF">IHV25_09620</name>
</gene>
<feature type="signal peptide" evidence="2">
    <location>
        <begin position="1"/>
        <end position="23"/>
    </location>
</feature>
<feature type="compositionally biased region" description="Low complexity" evidence="1">
    <location>
        <begin position="89"/>
        <end position="98"/>
    </location>
</feature>
<proteinExistence type="predicted"/>
<feature type="compositionally biased region" description="Pro residues" evidence="1">
    <location>
        <begin position="74"/>
        <end position="88"/>
    </location>
</feature>
<comment type="caution">
    <text evidence="3">The sequence shown here is derived from an EMBL/GenBank/DDBJ whole genome shotgun (WGS) entry which is preliminary data.</text>
</comment>
<dbReference type="EMBL" id="JACZHT010000008">
    <property type="protein sequence ID" value="MBE1237900.1"/>
    <property type="molecule type" value="Genomic_DNA"/>
</dbReference>
<feature type="region of interest" description="Disordered" evidence="1">
    <location>
        <begin position="27"/>
        <end position="107"/>
    </location>
</feature>
<evidence type="ECO:0008006" key="5">
    <source>
        <dbReference type="Google" id="ProtNLM"/>
    </source>
</evidence>
<reference evidence="3" key="1">
    <citation type="submission" date="2020-10" db="EMBL/GenBank/DDBJ databases">
        <title>Genome sequence of the unusual species of purple photosynthetic bacteria, Phaeovibrio sulfidiphilus DSM 23193, type strain.</title>
        <authorList>
            <person name="Kyndt J.A."/>
            <person name="Meyer T.E."/>
        </authorList>
    </citation>
    <scope>NUCLEOTIDE SEQUENCE</scope>
    <source>
        <strain evidence="3">DSM 23193</strain>
    </source>
</reference>
<dbReference type="SUPFAM" id="SSF48452">
    <property type="entry name" value="TPR-like"/>
    <property type="match status" value="2"/>
</dbReference>
<keyword evidence="4" id="KW-1185">Reference proteome</keyword>
<protein>
    <recommendedName>
        <fullName evidence="5">Tetratricopeptide repeat protein</fullName>
    </recommendedName>
</protein>
<dbReference type="RefSeq" id="WP_192534909.1">
    <property type="nucleotide sequence ID" value="NZ_JACZHT010000008.1"/>
</dbReference>
<sequence length="519" mass="56847">MRSFFVAATTASCLLLWAPDPVAAQTVDPEALPPRAVGADTDPAAARDRGRDGGRDGAPEAPAREAPGSVPAPVSGPVPVPAPAPVSGPAPASAPAVGTVQGRADSPLSRATRDLLTRAQAIQKRCCEGPRKDWARQRREAEAAFSRAISLNPRLDEAWVGWISEVYPRLFSTPDDAAFDTGWILVERRLKAALRVMPKRAELWRLLGDTLAARGSRKTGEEREALFAEGVDAFGKAARLEPDNAENQFRLAYLHKLRWDTEPAATRPLVWRDLEDTFARSRQVDPQVRGESWALLAQFRYEAAVAQAVRGRIDPDRLEDVETAIDTAIDTDFSNVRVWMDVGDLLMRRGTDGLGAAEDTGAAALRERAMKAYANVLKIEPASAEGWRRMVGALRAHGETLTRGWTVRTADLDRILEDMEMAARMLAQLEPENGHPWADVGFTYDVRARFADGEARKTSAREAEAYYRKAVGLQPLDASLWSSLGAALSRRAELEPSGPARERLLLEAGNAWDMSRDLF</sequence>
<evidence type="ECO:0000313" key="3">
    <source>
        <dbReference type="EMBL" id="MBE1237900.1"/>
    </source>
</evidence>
<feature type="compositionally biased region" description="Low complexity" evidence="1">
    <location>
        <begin position="59"/>
        <end position="73"/>
    </location>
</feature>
<evidence type="ECO:0000313" key="4">
    <source>
        <dbReference type="Proteomes" id="UP000631034"/>
    </source>
</evidence>
<dbReference type="Proteomes" id="UP000631034">
    <property type="component" value="Unassembled WGS sequence"/>
</dbReference>
<feature type="chain" id="PRO_5035204967" description="Tetratricopeptide repeat protein" evidence="2">
    <location>
        <begin position="24"/>
        <end position="519"/>
    </location>
</feature>
<name>A0A8J6YNK1_9PROT</name>
<organism evidence="3 4">
    <name type="scientific">Phaeovibrio sulfidiphilus</name>
    <dbReference type="NCBI Taxonomy" id="1220600"/>
    <lineage>
        <taxon>Bacteria</taxon>
        <taxon>Pseudomonadati</taxon>
        <taxon>Pseudomonadota</taxon>
        <taxon>Alphaproteobacteria</taxon>
        <taxon>Rhodospirillales</taxon>
        <taxon>Rhodospirillaceae</taxon>
        <taxon>Phaeovibrio</taxon>
    </lineage>
</organism>
<evidence type="ECO:0000256" key="2">
    <source>
        <dbReference type="SAM" id="SignalP"/>
    </source>
</evidence>
<keyword evidence="2" id="KW-0732">Signal</keyword>